<keyword evidence="6" id="KW-0411">Iron-sulfur</keyword>
<dbReference type="PANTHER" id="PTHR43787:SF3">
    <property type="entry name" value="ARYLSULFATASE REGULATORY PROTEIN"/>
    <property type="match status" value="1"/>
</dbReference>
<keyword evidence="2" id="KW-0004">4Fe-4S</keyword>
<sequence length="425" mass="49855">MKKSNYNIFLKLDDIDSNKYALYNIMYRKYLILNYKEKLDIENILKDLDKSNFSSDEISYLKNLAQIGAIVPNEYNEINHLKVLYNQNKFNNTFCMLLNPTLDCNFRCSYCYENHRNEYYDSDMINRIIKLVENKSNEFKRIEIGWFGGEPLLAIDNIKYLSKEFKSICKKNNCSYEAKMTTNGYLLNDEIISNLANLNINSLQITLDGTKKYHDKKRHLENGTGTYEKVKNNCIKILENKIKITLRTNIDKENYNDILNLFTEIPYEYRKNVLFQASNLFDNNETINFYLIYKKAIDYGYRFYDTGNMPVKCEGATFNSVTIYPNNKLSFCSIAAENNKFFGYLSDDGIIKFNNKELYYTFKNIEPFESNNCTKCVELPMCMGSCVFKKFSDKNICTKIKGLSLVDTIKLHIYNNMKGLKNNAE</sequence>
<dbReference type="RefSeq" id="WP_077834851.1">
    <property type="nucleotide sequence ID" value="NZ_CP096983.1"/>
</dbReference>
<dbReference type="SUPFAM" id="SSF102114">
    <property type="entry name" value="Radical SAM enzymes"/>
    <property type="match status" value="1"/>
</dbReference>
<dbReference type="GO" id="GO:0003824">
    <property type="term" value="F:catalytic activity"/>
    <property type="evidence" value="ECO:0007669"/>
    <property type="project" value="InterPro"/>
</dbReference>
<dbReference type="InterPro" id="IPR007197">
    <property type="entry name" value="rSAM"/>
</dbReference>
<evidence type="ECO:0000313" key="7">
    <source>
        <dbReference type="EMBL" id="URZ09499.1"/>
    </source>
</evidence>
<dbReference type="NCBIfam" id="TIGR04085">
    <property type="entry name" value="rSAM_more_4Fe4S"/>
    <property type="match status" value="1"/>
</dbReference>
<dbReference type="Pfam" id="PF04055">
    <property type="entry name" value="Radical_SAM"/>
    <property type="match status" value="1"/>
</dbReference>
<dbReference type="SFLD" id="SFLDS00029">
    <property type="entry name" value="Radical_SAM"/>
    <property type="match status" value="1"/>
</dbReference>
<evidence type="ECO:0000256" key="2">
    <source>
        <dbReference type="ARBA" id="ARBA00022485"/>
    </source>
</evidence>
<dbReference type="EMBL" id="CP096983">
    <property type="protein sequence ID" value="URZ09499.1"/>
    <property type="molecule type" value="Genomic_DNA"/>
</dbReference>
<proteinExistence type="predicted"/>
<reference evidence="7 8" key="1">
    <citation type="submission" date="2022-04" db="EMBL/GenBank/DDBJ databases">
        <title>Genome sequence of C. roseum typestrain.</title>
        <authorList>
            <person name="Poehlein A."/>
            <person name="Schoch T."/>
            <person name="Duerre P."/>
            <person name="Daniel R."/>
        </authorList>
    </citation>
    <scope>NUCLEOTIDE SEQUENCE [LARGE SCALE GENOMIC DNA]</scope>
    <source>
        <strain evidence="7 8">DSM 7320</strain>
    </source>
</reference>
<dbReference type="Gene3D" id="3.20.20.70">
    <property type="entry name" value="Aldolase class I"/>
    <property type="match status" value="1"/>
</dbReference>
<dbReference type="InterPro" id="IPR023885">
    <property type="entry name" value="4Fe4S-binding_SPASM_dom"/>
</dbReference>
<dbReference type="AlphaFoldDB" id="A0A1S8LY74"/>
<organism evidence="7 8">
    <name type="scientific">Clostridium felsineum</name>
    <dbReference type="NCBI Taxonomy" id="36839"/>
    <lineage>
        <taxon>Bacteria</taxon>
        <taxon>Bacillati</taxon>
        <taxon>Bacillota</taxon>
        <taxon>Clostridia</taxon>
        <taxon>Eubacteriales</taxon>
        <taxon>Clostridiaceae</taxon>
        <taxon>Clostridium</taxon>
    </lineage>
</organism>
<dbReference type="SFLD" id="SFLDG01067">
    <property type="entry name" value="SPASM/twitch_domain_containing"/>
    <property type="match status" value="1"/>
</dbReference>
<dbReference type="PANTHER" id="PTHR43787">
    <property type="entry name" value="FEMO COFACTOR BIOSYNTHESIS PROTEIN NIFB-RELATED"/>
    <property type="match status" value="1"/>
</dbReference>
<evidence type="ECO:0000256" key="6">
    <source>
        <dbReference type="ARBA" id="ARBA00023014"/>
    </source>
</evidence>
<dbReference type="CDD" id="cd01335">
    <property type="entry name" value="Radical_SAM"/>
    <property type="match status" value="1"/>
</dbReference>
<dbReference type="KEGG" id="crw:CROST_001700"/>
<dbReference type="InterPro" id="IPR058240">
    <property type="entry name" value="rSAM_sf"/>
</dbReference>
<name>A0A1S8LY74_9CLOT</name>
<dbReference type="STRING" id="84029.CROST_00870"/>
<dbReference type="InterPro" id="IPR013785">
    <property type="entry name" value="Aldolase_TIM"/>
</dbReference>
<protein>
    <submittedName>
        <fullName evidence="7">GTP 3',8-cyclase</fullName>
    </submittedName>
</protein>
<comment type="cofactor">
    <cofactor evidence="1">
        <name>[4Fe-4S] cluster</name>
        <dbReference type="ChEBI" id="CHEBI:49883"/>
    </cofactor>
</comment>
<keyword evidence="4" id="KW-0479">Metal-binding</keyword>
<keyword evidence="3" id="KW-0949">S-adenosyl-L-methionine</keyword>
<dbReference type="GO" id="GO:0051539">
    <property type="term" value="F:4 iron, 4 sulfur cluster binding"/>
    <property type="evidence" value="ECO:0007669"/>
    <property type="project" value="UniProtKB-KW"/>
</dbReference>
<dbReference type="Proteomes" id="UP000190951">
    <property type="component" value="Chromosome"/>
</dbReference>
<evidence type="ECO:0000313" key="8">
    <source>
        <dbReference type="Proteomes" id="UP000190951"/>
    </source>
</evidence>
<dbReference type="GO" id="GO:0046872">
    <property type="term" value="F:metal ion binding"/>
    <property type="evidence" value="ECO:0007669"/>
    <property type="project" value="UniProtKB-KW"/>
</dbReference>
<evidence type="ECO:0000256" key="4">
    <source>
        <dbReference type="ARBA" id="ARBA00022723"/>
    </source>
</evidence>
<keyword evidence="5" id="KW-0408">Iron</keyword>
<dbReference type="PROSITE" id="PS51918">
    <property type="entry name" value="RADICAL_SAM"/>
    <property type="match status" value="1"/>
</dbReference>
<keyword evidence="8" id="KW-1185">Reference proteome</keyword>
<gene>
    <name evidence="7" type="primary">moaA_2</name>
    <name evidence="7" type="ORF">CROST_001700</name>
</gene>
<evidence type="ECO:0000256" key="3">
    <source>
        <dbReference type="ARBA" id="ARBA00022691"/>
    </source>
</evidence>
<evidence type="ECO:0000256" key="1">
    <source>
        <dbReference type="ARBA" id="ARBA00001966"/>
    </source>
</evidence>
<accession>A0A1S8LY74</accession>
<evidence type="ECO:0000256" key="5">
    <source>
        <dbReference type="ARBA" id="ARBA00023004"/>
    </source>
</evidence>